<dbReference type="Proteomes" id="UP000814033">
    <property type="component" value="Unassembled WGS sequence"/>
</dbReference>
<comment type="caution">
    <text evidence="1">The sequence shown here is derived from an EMBL/GenBank/DDBJ whole genome shotgun (WGS) entry which is preliminary data.</text>
</comment>
<name>A0ACB8RWC2_9AGAM</name>
<proteinExistence type="predicted"/>
<keyword evidence="2" id="KW-1185">Reference proteome</keyword>
<accession>A0ACB8RWC2</accession>
<protein>
    <submittedName>
        <fullName evidence="1">Uncharacterized protein</fullName>
    </submittedName>
</protein>
<dbReference type="EMBL" id="MU275892">
    <property type="protein sequence ID" value="KAI0048126.1"/>
    <property type="molecule type" value="Genomic_DNA"/>
</dbReference>
<organism evidence="1 2">
    <name type="scientific">Auriscalpium vulgare</name>
    <dbReference type="NCBI Taxonomy" id="40419"/>
    <lineage>
        <taxon>Eukaryota</taxon>
        <taxon>Fungi</taxon>
        <taxon>Dikarya</taxon>
        <taxon>Basidiomycota</taxon>
        <taxon>Agaricomycotina</taxon>
        <taxon>Agaricomycetes</taxon>
        <taxon>Russulales</taxon>
        <taxon>Auriscalpiaceae</taxon>
        <taxon>Auriscalpium</taxon>
    </lineage>
</organism>
<evidence type="ECO:0000313" key="1">
    <source>
        <dbReference type="EMBL" id="KAI0048126.1"/>
    </source>
</evidence>
<sequence>MGRRVSLRKRTHTFFAGGAAGGGIDFPPCVLCSLSDDACSLPRDVSSTCRCRYPQHALSIAHRLPSPLGPVVSNDTHANRADHGAHLRSPGIRPRLRSACPSLSVWRRVHSARIRTARGKSYRASRLGKFVYAGVSDEERGVRGEEDVGDGPRAGLSSRSPSAWAVGIQLLQLTPP</sequence>
<reference evidence="1" key="2">
    <citation type="journal article" date="2022" name="New Phytol.">
        <title>Evolutionary transition to the ectomycorrhizal habit in the genomes of a hyperdiverse lineage of mushroom-forming fungi.</title>
        <authorList>
            <person name="Looney B."/>
            <person name="Miyauchi S."/>
            <person name="Morin E."/>
            <person name="Drula E."/>
            <person name="Courty P.E."/>
            <person name="Kohler A."/>
            <person name="Kuo A."/>
            <person name="LaButti K."/>
            <person name="Pangilinan J."/>
            <person name="Lipzen A."/>
            <person name="Riley R."/>
            <person name="Andreopoulos W."/>
            <person name="He G."/>
            <person name="Johnson J."/>
            <person name="Nolan M."/>
            <person name="Tritt A."/>
            <person name="Barry K.W."/>
            <person name="Grigoriev I.V."/>
            <person name="Nagy L.G."/>
            <person name="Hibbett D."/>
            <person name="Henrissat B."/>
            <person name="Matheny P.B."/>
            <person name="Labbe J."/>
            <person name="Martin F.M."/>
        </authorList>
    </citation>
    <scope>NUCLEOTIDE SEQUENCE</scope>
    <source>
        <strain evidence="1">FP105234-sp</strain>
    </source>
</reference>
<gene>
    <name evidence="1" type="ORF">FA95DRAFT_1126002</name>
</gene>
<reference evidence="1" key="1">
    <citation type="submission" date="2021-02" db="EMBL/GenBank/DDBJ databases">
        <authorList>
            <consortium name="DOE Joint Genome Institute"/>
            <person name="Ahrendt S."/>
            <person name="Looney B.P."/>
            <person name="Miyauchi S."/>
            <person name="Morin E."/>
            <person name="Drula E."/>
            <person name="Courty P.E."/>
            <person name="Chicoki N."/>
            <person name="Fauchery L."/>
            <person name="Kohler A."/>
            <person name="Kuo A."/>
            <person name="Labutti K."/>
            <person name="Pangilinan J."/>
            <person name="Lipzen A."/>
            <person name="Riley R."/>
            <person name="Andreopoulos W."/>
            <person name="He G."/>
            <person name="Johnson J."/>
            <person name="Barry K.W."/>
            <person name="Grigoriev I.V."/>
            <person name="Nagy L."/>
            <person name="Hibbett D."/>
            <person name="Henrissat B."/>
            <person name="Matheny P.B."/>
            <person name="Labbe J."/>
            <person name="Martin F."/>
        </authorList>
    </citation>
    <scope>NUCLEOTIDE SEQUENCE</scope>
    <source>
        <strain evidence="1">FP105234-sp</strain>
    </source>
</reference>
<evidence type="ECO:0000313" key="2">
    <source>
        <dbReference type="Proteomes" id="UP000814033"/>
    </source>
</evidence>